<dbReference type="Proteomes" id="UP000263833">
    <property type="component" value="Unassembled WGS sequence"/>
</dbReference>
<proteinExistence type="predicted"/>
<sequence length="80" mass="8483">MSPDATLVVCTALGFASVFLALIIGLSDGDPKALVSSVSNLTPSARREARIAHLQYLTGVADEAIEARRNGKKLGRWEGE</sequence>
<organism evidence="1 2">
    <name type="scientific">Sphingorhabdus pulchriflava</name>
    <dbReference type="NCBI Taxonomy" id="2292257"/>
    <lineage>
        <taxon>Bacteria</taxon>
        <taxon>Pseudomonadati</taxon>
        <taxon>Pseudomonadota</taxon>
        <taxon>Alphaproteobacteria</taxon>
        <taxon>Sphingomonadales</taxon>
        <taxon>Sphingomonadaceae</taxon>
        <taxon>Sphingorhabdus</taxon>
    </lineage>
</organism>
<name>A0A371BEA2_9SPHN</name>
<reference evidence="2" key="1">
    <citation type="submission" date="2018-08" db="EMBL/GenBank/DDBJ databases">
        <authorList>
            <person name="Kim S.-J."/>
            <person name="Jung G.-Y."/>
        </authorList>
    </citation>
    <scope>NUCLEOTIDE SEQUENCE [LARGE SCALE GENOMIC DNA]</scope>
    <source>
        <strain evidence="2">GY_G</strain>
    </source>
</reference>
<dbReference type="AlphaFoldDB" id="A0A371BEA2"/>
<dbReference type="OrthoDB" id="7595445at2"/>
<dbReference type="RefSeq" id="WP_115547499.1">
    <property type="nucleotide sequence ID" value="NZ_QRGP01000001.1"/>
</dbReference>
<evidence type="ECO:0000313" key="1">
    <source>
        <dbReference type="EMBL" id="RDV05939.1"/>
    </source>
</evidence>
<dbReference type="EMBL" id="QRGP01000001">
    <property type="protein sequence ID" value="RDV05939.1"/>
    <property type="molecule type" value="Genomic_DNA"/>
</dbReference>
<evidence type="ECO:0000313" key="2">
    <source>
        <dbReference type="Proteomes" id="UP000263833"/>
    </source>
</evidence>
<accession>A0A371BEA2</accession>
<protein>
    <submittedName>
        <fullName evidence="1">Uncharacterized protein</fullName>
    </submittedName>
</protein>
<gene>
    <name evidence="1" type="ORF">DXH95_00315</name>
</gene>
<keyword evidence="2" id="KW-1185">Reference proteome</keyword>
<comment type="caution">
    <text evidence="1">The sequence shown here is derived from an EMBL/GenBank/DDBJ whole genome shotgun (WGS) entry which is preliminary data.</text>
</comment>